<gene>
    <name evidence="1" type="ORF">ASILVAE211_00205</name>
</gene>
<dbReference type="EMBL" id="JAESVB010000001">
    <property type="protein sequence ID" value="MCB8873586.1"/>
    <property type="molecule type" value="Genomic_DNA"/>
</dbReference>
<evidence type="ECO:0000313" key="1">
    <source>
        <dbReference type="EMBL" id="MCB8873586.1"/>
    </source>
</evidence>
<sequence>MRKHLVALATLGGLVLLAGCTDPYSPGQRALGGAAIGAGTGAVIGGIAGGGQGAGLGALIGGAVGAAGGAATTPQRPRYYNNGY</sequence>
<dbReference type="Proteomes" id="UP000708298">
    <property type="component" value="Unassembled WGS sequence"/>
</dbReference>
<evidence type="ECO:0000313" key="2">
    <source>
        <dbReference type="Proteomes" id="UP000708298"/>
    </source>
</evidence>
<evidence type="ECO:0008006" key="3">
    <source>
        <dbReference type="Google" id="ProtNLM"/>
    </source>
</evidence>
<organism evidence="1 2">
    <name type="scientific">Acidisoma silvae</name>
    <dbReference type="NCBI Taxonomy" id="2802396"/>
    <lineage>
        <taxon>Bacteria</taxon>
        <taxon>Pseudomonadati</taxon>
        <taxon>Pseudomonadota</taxon>
        <taxon>Alphaproteobacteria</taxon>
        <taxon>Acetobacterales</taxon>
        <taxon>Acidocellaceae</taxon>
        <taxon>Acidisoma</taxon>
    </lineage>
</organism>
<keyword evidence="2" id="KW-1185">Reference proteome</keyword>
<reference evidence="1" key="2">
    <citation type="submission" date="2021-01" db="EMBL/GenBank/DDBJ databases">
        <authorList>
            <person name="Mieszkin S."/>
            <person name="Pouder E."/>
            <person name="Alain K."/>
        </authorList>
    </citation>
    <scope>NUCLEOTIDE SEQUENCE</scope>
    <source>
        <strain evidence="1">HW T2.11</strain>
    </source>
</reference>
<name>A0A964DWY6_9PROT</name>
<dbReference type="AlphaFoldDB" id="A0A964DWY6"/>
<dbReference type="RefSeq" id="WP_227319277.1">
    <property type="nucleotide sequence ID" value="NZ_JAESVB010000001.1"/>
</dbReference>
<dbReference type="PROSITE" id="PS51257">
    <property type="entry name" value="PROKAR_LIPOPROTEIN"/>
    <property type="match status" value="1"/>
</dbReference>
<reference evidence="1" key="1">
    <citation type="journal article" date="2021" name="Microorganisms">
        <title>Acidisoma silvae sp. nov. and Acidisomacellulosilytica sp. nov., Two Acidophilic Bacteria Isolated from Decaying Wood, Hydrolyzing Cellulose and Producing Poly-3-hydroxybutyrate.</title>
        <authorList>
            <person name="Mieszkin S."/>
            <person name="Pouder E."/>
            <person name="Uroz S."/>
            <person name="Simon-Colin C."/>
            <person name="Alain K."/>
        </authorList>
    </citation>
    <scope>NUCLEOTIDE SEQUENCE</scope>
    <source>
        <strain evidence="1">HW T2.11</strain>
    </source>
</reference>
<accession>A0A964DWY6</accession>
<proteinExistence type="predicted"/>
<comment type="caution">
    <text evidence="1">The sequence shown here is derived from an EMBL/GenBank/DDBJ whole genome shotgun (WGS) entry which is preliminary data.</text>
</comment>
<protein>
    <recommendedName>
        <fullName evidence="3">Cell envelope biogenesis protein OmpA</fullName>
    </recommendedName>
</protein>